<proteinExistence type="predicted"/>
<dbReference type="EMBL" id="CAESAO010000108">
    <property type="protein sequence ID" value="CAB4345731.1"/>
    <property type="molecule type" value="Genomic_DNA"/>
</dbReference>
<gene>
    <name evidence="1" type="ORF">UFOPK3522_01159</name>
</gene>
<evidence type="ECO:0000313" key="1">
    <source>
        <dbReference type="EMBL" id="CAB4345731.1"/>
    </source>
</evidence>
<reference evidence="1" key="1">
    <citation type="submission" date="2020-05" db="EMBL/GenBank/DDBJ databases">
        <authorList>
            <person name="Chiriac C."/>
            <person name="Salcher M."/>
            <person name="Ghai R."/>
            <person name="Kavagutti S V."/>
        </authorList>
    </citation>
    <scope>NUCLEOTIDE SEQUENCE</scope>
</reference>
<dbReference type="AlphaFoldDB" id="A0A6J5ZTG3"/>
<sequence length="138" mass="13947">MLFASTAVGMANFGVNVTWISAVLPFSLSSAPAACEAGEEGIGLTTVSTSGDFFATATAEAIAALFAGLVSGPLLAEWTTIELVGFSSEGSFAVSSSVTLLLGVLGSFTEFEETIPPLLLTQLASATTTTSQATITIQ</sequence>
<accession>A0A6J5ZTG3</accession>
<organism evidence="1">
    <name type="scientific">freshwater metagenome</name>
    <dbReference type="NCBI Taxonomy" id="449393"/>
    <lineage>
        <taxon>unclassified sequences</taxon>
        <taxon>metagenomes</taxon>
        <taxon>ecological metagenomes</taxon>
    </lineage>
</organism>
<protein>
    <submittedName>
        <fullName evidence="1">Unannotated protein</fullName>
    </submittedName>
</protein>
<name>A0A6J5ZTG3_9ZZZZ</name>